<protein>
    <recommendedName>
        <fullName evidence="3">F-box domain-containing protein</fullName>
    </recommendedName>
</protein>
<name>A0A0L0TC33_ALLM3</name>
<dbReference type="Proteomes" id="UP000054350">
    <property type="component" value="Unassembled WGS sequence"/>
</dbReference>
<accession>A0A0L0TC33</accession>
<dbReference type="InterPro" id="IPR032675">
    <property type="entry name" value="LRR_dom_sf"/>
</dbReference>
<keyword evidence="2" id="KW-1185">Reference proteome</keyword>
<organism evidence="1 2">
    <name type="scientific">Allomyces macrogynus (strain ATCC 38327)</name>
    <name type="common">Allomyces javanicus var. macrogynus</name>
    <dbReference type="NCBI Taxonomy" id="578462"/>
    <lineage>
        <taxon>Eukaryota</taxon>
        <taxon>Fungi</taxon>
        <taxon>Fungi incertae sedis</taxon>
        <taxon>Blastocladiomycota</taxon>
        <taxon>Blastocladiomycetes</taxon>
        <taxon>Blastocladiales</taxon>
        <taxon>Blastocladiaceae</taxon>
        <taxon>Allomyces</taxon>
    </lineage>
</organism>
<dbReference type="OrthoDB" id="10467016at2759"/>
<dbReference type="SUPFAM" id="SSF52047">
    <property type="entry name" value="RNI-like"/>
    <property type="match status" value="1"/>
</dbReference>
<proteinExistence type="predicted"/>
<dbReference type="Gene3D" id="3.80.10.10">
    <property type="entry name" value="Ribonuclease Inhibitor"/>
    <property type="match status" value="1"/>
</dbReference>
<evidence type="ECO:0000313" key="1">
    <source>
        <dbReference type="EMBL" id="KNE72276.1"/>
    </source>
</evidence>
<gene>
    <name evidence="1" type="ORF">AMAG_16765</name>
</gene>
<evidence type="ECO:0000313" key="2">
    <source>
        <dbReference type="Proteomes" id="UP000054350"/>
    </source>
</evidence>
<reference evidence="1 2" key="1">
    <citation type="submission" date="2009-11" db="EMBL/GenBank/DDBJ databases">
        <title>Annotation of Allomyces macrogynus ATCC 38327.</title>
        <authorList>
            <consortium name="The Broad Institute Genome Sequencing Platform"/>
            <person name="Russ C."/>
            <person name="Cuomo C."/>
            <person name="Burger G."/>
            <person name="Gray M.W."/>
            <person name="Holland P.W.H."/>
            <person name="King N."/>
            <person name="Lang F.B.F."/>
            <person name="Roger A.J."/>
            <person name="Ruiz-Trillo I."/>
            <person name="Young S.K."/>
            <person name="Zeng Q."/>
            <person name="Gargeya S."/>
            <person name="Fitzgerald M."/>
            <person name="Haas B."/>
            <person name="Abouelleil A."/>
            <person name="Alvarado L."/>
            <person name="Arachchi H.M."/>
            <person name="Berlin A."/>
            <person name="Chapman S.B."/>
            <person name="Gearin G."/>
            <person name="Goldberg J."/>
            <person name="Griggs A."/>
            <person name="Gujja S."/>
            <person name="Hansen M."/>
            <person name="Heiman D."/>
            <person name="Howarth C."/>
            <person name="Larimer J."/>
            <person name="Lui A."/>
            <person name="MacDonald P.J.P."/>
            <person name="McCowen C."/>
            <person name="Montmayeur A."/>
            <person name="Murphy C."/>
            <person name="Neiman D."/>
            <person name="Pearson M."/>
            <person name="Priest M."/>
            <person name="Roberts A."/>
            <person name="Saif S."/>
            <person name="Shea T."/>
            <person name="Sisk P."/>
            <person name="Stolte C."/>
            <person name="Sykes S."/>
            <person name="Wortman J."/>
            <person name="Nusbaum C."/>
            <person name="Birren B."/>
        </authorList>
    </citation>
    <scope>NUCLEOTIDE SEQUENCE [LARGE SCALE GENOMIC DNA]</scope>
    <source>
        <strain evidence="1 2">ATCC 38327</strain>
    </source>
</reference>
<reference evidence="2" key="2">
    <citation type="submission" date="2009-11" db="EMBL/GenBank/DDBJ databases">
        <title>The Genome Sequence of Allomyces macrogynus strain ATCC 38327.</title>
        <authorList>
            <consortium name="The Broad Institute Genome Sequencing Platform"/>
            <person name="Russ C."/>
            <person name="Cuomo C."/>
            <person name="Shea T."/>
            <person name="Young S.K."/>
            <person name="Zeng Q."/>
            <person name="Koehrsen M."/>
            <person name="Haas B."/>
            <person name="Borodovsky M."/>
            <person name="Guigo R."/>
            <person name="Alvarado L."/>
            <person name="Berlin A."/>
            <person name="Borenstein D."/>
            <person name="Chen Z."/>
            <person name="Engels R."/>
            <person name="Freedman E."/>
            <person name="Gellesch M."/>
            <person name="Goldberg J."/>
            <person name="Griggs A."/>
            <person name="Gujja S."/>
            <person name="Heiman D."/>
            <person name="Hepburn T."/>
            <person name="Howarth C."/>
            <person name="Jen D."/>
            <person name="Larson L."/>
            <person name="Lewis B."/>
            <person name="Mehta T."/>
            <person name="Park D."/>
            <person name="Pearson M."/>
            <person name="Roberts A."/>
            <person name="Saif S."/>
            <person name="Shenoy N."/>
            <person name="Sisk P."/>
            <person name="Stolte C."/>
            <person name="Sykes S."/>
            <person name="Walk T."/>
            <person name="White J."/>
            <person name="Yandava C."/>
            <person name="Burger G."/>
            <person name="Gray M.W."/>
            <person name="Holland P.W.H."/>
            <person name="King N."/>
            <person name="Lang F.B.F."/>
            <person name="Roger A.J."/>
            <person name="Ruiz-Trillo I."/>
            <person name="Lander E."/>
            <person name="Nusbaum C."/>
        </authorList>
    </citation>
    <scope>NUCLEOTIDE SEQUENCE [LARGE SCALE GENOMIC DNA]</scope>
    <source>
        <strain evidence="2">ATCC 38327</strain>
    </source>
</reference>
<dbReference type="EMBL" id="GG745378">
    <property type="protein sequence ID" value="KNE72276.1"/>
    <property type="molecule type" value="Genomic_DNA"/>
</dbReference>
<evidence type="ECO:0008006" key="3">
    <source>
        <dbReference type="Google" id="ProtNLM"/>
    </source>
</evidence>
<sequence>MMALDNAKQNLPQLSQIEALPTVVQDVILGYLSTSDRSSIIQLARASPAFFANAIRAAIRTAPAKWTWLTVDPATQRPAVCRGESSLVGSLGACFKPGSSPLETAVYLVPAVCQYWTNTKSVCLNWTCADTRRDDRPIGPISSRDLRSLHIGQNIVSSFVLKTLPHVRRIAWCLQDMDAVKSHALVDEIERAGGIPAAVTDFDVHVLDAKSRTSSDERVDESTTVERLARLVAVSRVRHLTLTHDRTSQPTATVFEWSSFSSIRIPIAKPFLDIGLPQTTLTTLSIHLAEQWAHGLQDRVQWPSSLRCIDLDLQGIVRDTQMAQFFVSLARANLPHLDTLTLDCVLLSEAVTSAMVSVFRPSLVDLRFGAARGNDTDVSIVSNLALRLCTLIDGLAAKSPNLKRLHFFPVDRDVPAVDRRALAANVLPRLRNLPNLTDISLREWGAVATDKAVYSALMAVPNLQRLDLSKNRCITRRVVPILLRMIKRGNIVSIDLTETLIDRSGRAKVATAIKKARLVRLGAGVADA</sequence>
<dbReference type="VEuPathDB" id="FungiDB:AMAG_16765"/>
<dbReference type="AlphaFoldDB" id="A0A0L0TC33"/>